<protein>
    <submittedName>
        <fullName evidence="2">Crp/Fnr family transcriptional regulator</fullName>
    </submittedName>
</protein>
<dbReference type="InterPro" id="IPR012318">
    <property type="entry name" value="HTH_CRP"/>
</dbReference>
<dbReference type="EMBL" id="BMID01000001">
    <property type="protein sequence ID" value="GFZ98835.1"/>
    <property type="molecule type" value="Genomic_DNA"/>
</dbReference>
<dbReference type="Gene3D" id="2.60.120.10">
    <property type="entry name" value="Jelly Rolls"/>
    <property type="match status" value="1"/>
</dbReference>
<dbReference type="RefSeq" id="WP_188641096.1">
    <property type="nucleotide sequence ID" value="NZ_BMID01000001.1"/>
</dbReference>
<proteinExistence type="predicted"/>
<reference evidence="3" key="1">
    <citation type="journal article" date="2019" name="Int. J. Syst. Evol. Microbiol.">
        <title>The Global Catalogue of Microorganisms (GCM) 10K type strain sequencing project: providing services to taxonomists for standard genome sequencing and annotation.</title>
        <authorList>
            <consortium name="The Broad Institute Genomics Platform"/>
            <consortium name="The Broad Institute Genome Sequencing Center for Infectious Disease"/>
            <person name="Wu L."/>
            <person name="Ma J."/>
        </authorList>
    </citation>
    <scope>NUCLEOTIDE SEQUENCE [LARGE SCALE GENOMIC DNA]</scope>
    <source>
        <strain evidence="3">CGMCC 1.15297</strain>
    </source>
</reference>
<evidence type="ECO:0000259" key="1">
    <source>
        <dbReference type="PROSITE" id="PS51063"/>
    </source>
</evidence>
<dbReference type="InterPro" id="IPR036390">
    <property type="entry name" value="WH_DNA-bd_sf"/>
</dbReference>
<gene>
    <name evidence="2" type="ORF">GCM10010923_03830</name>
</gene>
<name>A0ABQ1F3F7_9SPHN</name>
<dbReference type="Proteomes" id="UP000603317">
    <property type="component" value="Unassembled WGS sequence"/>
</dbReference>
<dbReference type="Pfam" id="PF13545">
    <property type="entry name" value="HTH_Crp_2"/>
    <property type="match status" value="1"/>
</dbReference>
<dbReference type="PROSITE" id="PS51063">
    <property type="entry name" value="HTH_CRP_2"/>
    <property type="match status" value="1"/>
</dbReference>
<sequence>MGHAKAGKNGAALHPEAVAAPETVPLASLVSRLGKFSAVESGDTLRSLVRGRRGYDRDTPAWAERGDLASIVVIESGWAYKFAIMHDGRRHIADFFGPGAICNWSRLSRFEEQDDILFKGGASVTLLEPGLLDEKLNEDASLASTIKRHELARAMRTTQRIRAFISLPAMERTLLLLLDFADELRTVGKAPDWIHTPFAQAELADMLGLTAVHVSRVFKKLVDTGIIVRDGNSVRFTDRRRIERDLAYRRFFQARRSP</sequence>
<feature type="domain" description="HTH crp-type" evidence="1">
    <location>
        <begin position="167"/>
        <end position="240"/>
    </location>
</feature>
<keyword evidence="3" id="KW-1185">Reference proteome</keyword>
<dbReference type="SUPFAM" id="SSF46785">
    <property type="entry name" value="Winged helix' DNA-binding domain"/>
    <property type="match status" value="1"/>
</dbReference>
<accession>A0ABQ1F3F7</accession>
<dbReference type="SMART" id="SM00419">
    <property type="entry name" value="HTH_CRP"/>
    <property type="match status" value="1"/>
</dbReference>
<dbReference type="InterPro" id="IPR014710">
    <property type="entry name" value="RmlC-like_jellyroll"/>
</dbReference>
<comment type="caution">
    <text evidence="2">The sequence shown here is derived from an EMBL/GenBank/DDBJ whole genome shotgun (WGS) entry which is preliminary data.</text>
</comment>
<evidence type="ECO:0000313" key="3">
    <source>
        <dbReference type="Proteomes" id="UP000603317"/>
    </source>
</evidence>
<evidence type="ECO:0000313" key="2">
    <source>
        <dbReference type="EMBL" id="GFZ98835.1"/>
    </source>
</evidence>
<organism evidence="2 3">
    <name type="scientific">Blastomonas marina</name>
    <dbReference type="NCBI Taxonomy" id="1867408"/>
    <lineage>
        <taxon>Bacteria</taxon>
        <taxon>Pseudomonadati</taxon>
        <taxon>Pseudomonadota</taxon>
        <taxon>Alphaproteobacteria</taxon>
        <taxon>Sphingomonadales</taxon>
        <taxon>Sphingomonadaceae</taxon>
        <taxon>Blastomonas</taxon>
    </lineage>
</organism>